<dbReference type="InterPro" id="IPR032710">
    <property type="entry name" value="NTF2-like_dom_sf"/>
</dbReference>
<evidence type="ECO:0000313" key="3">
    <source>
        <dbReference type="Proteomes" id="UP000033956"/>
    </source>
</evidence>
<dbReference type="AlphaFoldDB" id="A0A0M2HEG4"/>
<gene>
    <name evidence="2" type="ORF">RS81_00334</name>
</gene>
<evidence type="ECO:0000259" key="1">
    <source>
        <dbReference type="Pfam" id="PF12680"/>
    </source>
</evidence>
<organism evidence="2 3">
    <name type="scientific">Microbacterium terrae</name>
    <dbReference type="NCBI Taxonomy" id="69369"/>
    <lineage>
        <taxon>Bacteria</taxon>
        <taxon>Bacillati</taxon>
        <taxon>Actinomycetota</taxon>
        <taxon>Actinomycetes</taxon>
        <taxon>Micrococcales</taxon>
        <taxon>Microbacteriaceae</taxon>
        <taxon>Microbacterium</taxon>
    </lineage>
</organism>
<proteinExistence type="predicted"/>
<dbReference type="SUPFAM" id="SSF54427">
    <property type="entry name" value="NTF2-like"/>
    <property type="match status" value="1"/>
</dbReference>
<accession>A0A0M2HEG4</accession>
<sequence>MERTGRDVVEALIATLNAGEVAGMDPVFHEDAVIEWPQSGERIVGADNRRAIYGAFPQLPHISPRRITGEGDLWVVEADLDYGDGDPYQTVFVFELRGDRIARETAYWTKPFPAPEWRSAWVERI</sequence>
<dbReference type="Proteomes" id="UP000033956">
    <property type="component" value="Unassembled WGS sequence"/>
</dbReference>
<name>A0A0M2HEG4_9MICO</name>
<dbReference type="OrthoDB" id="3826377at2"/>
<dbReference type="PATRIC" id="fig|92835.4.peg.346"/>
<dbReference type="InterPro" id="IPR037401">
    <property type="entry name" value="SnoaL-like"/>
</dbReference>
<evidence type="ECO:0000313" key="2">
    <source>
        <dbReference type="EMBL" id="KJL45025.1"/>
    </source>
</evidence>
<dbReference type="EMBL" id="JYIZ01000027">
    <property type="protein sequence ID" value="KJL45025.1"/>
    <property type="molecule type" value="Genomic_DNA"/>
</dbReference>
<dbReference type="STRING" id="92835.RS81_00334"/>
<dbReference type="RefSeq" id="WP_052682304.1">
    <property type="nucleotide sequence ID" value="NZ_BAAAUP010000011.1"/>
</dbReference>
<dbReference type="Pfam" id="PF12680">
    <property type="entry name" value="SnoaL_2"/>
    <property type="match status" value="1"/>
</dbReference>
<reference evidence="2 3" key="1">
    <citation type="submission" date="2015-02" db="EMBL/GenBank/DDBJ databases">
        <title>Draft genome sequences of ten Microbacterium spp. with emphasis on heavy metal contaminated environments.</title>
        <authorList>
            <person name="Corretto E."/>
        </authorList>
    </citation>
    <scope>NUCLEOTIDE SEQUENCE [LARGE SCALE GENOMIC DNA]</scope>
    <source>
        <strain evidence="2 3">DSM 12510</strain>
    </source>
</reference>
<dbReference type="Gene3D" id="3.10.450.50">
    <property type="match status" value="1"/>
</dbReference>
<keyword evidence="3" id="KW-1185">Reference proteome</keyword>
<feature type="domain" description="SnoaL-like" evidence="1">
    <location>
        <begin position="9"/>
        <end position="103"/>
    </location>
</feature>
<comment type="caution">
    <text evidence="2">The sequence shown here is derived from an EMBL/GenBank/DDBJ whole genome shotgun (WGS) entry which is preliminary data.</text>
</comment>
<protein>
    <submittedName>
        <fullName evidence="2">SnoaL-like domain protein</fullName>
    </submittedName>
</protein>